<comment type="caution">
    <text evidence="2">The sequence shown here is derived from an EMBL/GenBank/DDBJ whole genome shotgun (WGS) entry which is preliminary data.</text>
</comment>
<dbReference type="EMBL" id="BPUS01000003">
    <property type="protein sequence ID" value="GJH25017.1"/>
    <property type="molecule type" value="Genomic_DNA"/>
</dbReference>
<feature type="domain" description="MbtH-like" evidence="1">
    <location>
        <begin position="3"/>
        <end position="53"/>
    </location>
</feature>
<dbReference type="SUPFAM" id="SSF160582">
    <property type="entry name" value="MbtH-like"/>
    <property type="match status" value="1"/>
</dbReference>
<organism evidence="2 3">
    <name type="scientific">Caballeronia novacaledonica</name>
    <dbReference type="NCBI Taxonomy" id="1544861"/>
    <lineage>
        <taxon>Bacteria</taxon>
        <taxon>Pseudomonadati</taxon>
        <taxon>Pseudomonadota</taxon>
        <taxon>Betaproteobacteria</taxon>
        <taxon>Burkholderiales</taxon>
        <taxon>Burkholderiaceae</taxon>
        <taxon>Caballeronia</taxon>
    </lineage>
</organism>
<dbReference type="PANTHER" id="PTHR38444">
    <property type="entry name" value="ENTEROBACTIN BIOSYNTHESIS PROTEIN YBDZ"/>
    <property type="match status" value="1"/>
</dbReference>
<dbReference type="Pfam" id="PF03621">
    <property type="entry name" value="MbtH"/>
    <property type="match status" value="1"/>
</dbReference>
<accession>A0AA37MRS5</accession>
<gene>
    <name evidence="2" type="ORF">CBA19CS42_10895</name>
</gene>
<proteinExistence type="predicted"/>
<dbReference type="PANTHER" id="PTHR38444:SF1">
    <property type="entry name" value="ENTEROBACTIN BIOSYNTHESIS PROTEIN YBDZ"/>
    <property type="match status" value="1"/>
</dbReference>
<dbReference type="SMART" id="SM00923">
    <property type="entry name" value="MbtH"/>
    <property type="match status" value="1"/>
</dbReference>
<dbReference type="InterPro" id="IPR037407">
    <property type="entry name" value="MLP_fam"/>
</dbReference>
<protein>
    <submittedName>
        <fullName evidence="2">MbtH family protein</fullName>
    </submittedName>
</protein>
<dbReference type="GO" id="GO:0005829">
    <property type="term" value="C:cytosol"/>
    <property type="evidence" value="ECO:0007669"/>
    <property type="project" value="TreeGrafter"/>
</dbReference>
<dbReference type="Gene3D" id="3.90.820.10">
    <property type="entry name" value="Structural Genomics, Unknown Function 30-nov-00 1gh9 Mol_id"/>
    <property type="match status" value="1"/>
</dbReference>
<reference evidence="2" key="1">
    <citation type="submission" date="2022-09" db="EMBL/GenBank/DDBJ databases">
        <title>Isolation and characterization of 3-chlorobenzoate degrading bacteria from soils in Shizuoka.</title>
        <authorList>
            <person name="Ifat A."/>
            <person name="Ogawa N."/>
            <person name="Kimbara K."/>
            <person name="Moriuchi R."/>
            <person name="Dohra H."/>
            <person name="Shintani M."/>
        </authorList>
    </citation>
    <scope>NUCLEOTIDE SEQUENCE</scope>
    <source>
        <strain evidence="2">19CS4-2</strain>
    </source>
</reference>
<evidence type="ECO:0000313" key="3">
    <source>
        <dbReference type="Proteomes" id="UP001055111"/>
    </source>
</evidence>
<dbReference type="GO" id="GO:0019290">
    <property type="term" value="P:siderophore biosynthetic process"/>
    <property type="evidence" value="ECO:0007669"/>
    <property type="project" value="TreeGrafter"/>
</dbReference>
<evidence type="ECO:0000313" key="2">
    <source>
        <dbReference type="EMBL" id="GJH25017.1"/>
    </source>
</evidence>
<sequence>MDNPFDDDEGTFCVLINESRQRSLWPAHLDVPAGWKVEHTISSRKQCLDYIDAHWTDPRSDRTKI</sequence>
<evidence type="ECO:0000259" key="1">
    <source>
        <dbReference type="SMART" id="SM00923"/>
    </source>
</evidence>
<dbReference type="Proteomes" id="UP001055111">
    <property type="component" value="Unassembled WGS sequence"/>
</dbReference>
<dbReference type="AlphaFoldDB" id="A0AA37MRS5"/>
<dbReference type="InterPro" id="IPR005153">
    <property type="entry name" value="MbtH-like_dom"/>
</dbReference>
<dbReference type="RefSeq" id="WP_238211549.1">
    <property type="nucleotide sequence ID" value="NZ_BPUS01000003.1"/>
</dbReference>
<dbReference type="InterPro" id="IPR038020">
    <property type="entry name" value="MbtH-like_sf"/>
</dbReference>
<name>A0AA37MRS5_9BURK</name>